<dbReference type="InterPro" id="IPR055471">
    <property type="entry name" value="DUF7043"/>
</dbReference>
<evidence type="ECO:0000259" key="2">
    <source>
        <dbReference type="Pfam" id="PF23070"/>
    </source>
</evidence>
<feature type="domain" description="DUF7043" evidence="2">
    <location>
        <begin position="303"/>
        <end position="407"/>
    </location>
</feature>
<evidence type="ECO:0000259" key="1">
    <source>
        <dbReference type="Pfam" id="PF23069"/>
    </source>
</evidence>
<dbReference type="OrthoDB" id="6380161at2759"/>
<feature type="domain" description="DUF7042" evidence="1">
    <location>
        <begin position="159"/>
        <end position="280"/>
    </location>
</feature>
<evidence type="ECO:0000313" key="5">
    <source>
        <dbReference type="Proteomes" id="UP000192223"/>
    </source>
</evidence>
<dbReference type="InterPro" id="IPR055472">
    <property type="entry name" value="DUF7044"/>
</dbReference>
<gene>
    <name evidence="6" type="primary">LOC108738245</name>
</gene>
<organism evidence="5 6">
    <name type="scientific">Agrilus planipennis</name>
    <name type="common">Emerald ash borer</name>
    <name type="synonym">Agrilus marcopoli</name>
    <dbReference type="NCBI Taxonomy" id="224129"/>
    <lineage>
        <taxon>Eukaryota</taxon>
        <taxon>Metazoa</taxon>
        <taxon>Ecdysozoa</taxon>
        <taxon>Arthropoda</taxon>
        <taxon>Hexapoda</taxon>
        <taxon>Insecta</taxon>
        <taxon>Pterygota</taxon>
        <taxon>Neoptera</taxon>
        <taxon>Endopterygota</taxon>
        <taxon>Coleoptera</taxon>
        <taxon>Polyphaga</taxon>
        <taxon>Elateriformia</taxon>
        <taxon>Buprestoidea</taxon>
        <taxon>Buprestidae</taxon>
        <taxon>Agrilinae</taxon>
        <taxon>Agrilus</taxon>
    </lineage>
</organism>
<dbReference type="Pfam" id="PF23073">
    <property type="entry name" value="DUF7045"/>
    <property type="match status" value="1"/>
</dbReference>
<feature type="domain" description="DUF7045" evidence="4">
    <location>
        <begin position="419"/>
        <end position="521"/>
    </location>
</feature>
<dbReference type="RefSeq" id="XP_025834698.1">
    <property type="nucleotide sequence ID" value="XM_025978913.1"/>
</dbReference>
<dbReference type="AlphaFoldDB" id="A0A7F5RFD0"/>
<dbReference type="Pfam" id="PF23070">
    <property type="entry name" value="DUF7043"/>
    <property type="match status" value="1"/>
</dbReference>
<evidence type="ECO:0000259" key="3">
    <source>
        <dbReference type="Pfam" id="PF23071"/>
    </source>
</evidence>
<proteinExistence type="predicted"/>
<dbReference type="InterPro" id="IPR055473">
    <property type="entry name" value="DUF7045"/>
</dbReference>
<accession>A0A7F5RFD0</accession>
<evidence type="ECO:0000313" key="6">
    <source>
        <dbReference type="RefSeq" id="XP_025834698.1"/>
    </source>
</evidence>
<dbReference type="PANTHER" id="PTHR22255:SF4">
    <property type="entry name" value="CATION-INDEPENDENT MANNOSE-6-PHOSPHATE RECEPTOR"/>
    <property type="match status" value="1"/>
</dbReference>
<dbReference type="Pfam" id="PF23069">
    <property type="entry name" value="DUF7042"/>
    <property type="match status" value="1"/>
</dbReference>
<dbReference type="InterPro" id="IPR055470">
    <property type="entry name" value="DUF7042"/>
</dbReference>
<dbReference type="Pfam" id="PF23071">
    <property type="entry name" value="DUF7044"/>
    <property type="match status" value="1"/>
</dbReference>
<keyword evidence="5" id="KW-1185">Reference proteome</keyword>
<sequence length="578" mass="66432">MVVVVVHSFHSIQNRLSTFCFLSFLGQRCTAICYFPLEFQGEYKMQTVSNLYGNVQYSTLNITATSIPIWGNCHERRGSNFVLILDYGVNKCIRCLHLKMRSKNIMQVFTTGQETISKCYVNEESAINNCPTTEFVQNSLNSEILLFKTKDAAGTSTRTEYCPLDGKFSVNYKSVDKNYTLECKENESTLDSCPFGSHLNFRFRQCNVNDFDVSFECLGHWKGPNGENYLALTDKRQTNNPKAVQYKCALYTRNELEGTINMQFRKDSACPTPTKSDNSDFIYEHLSLKPLIEDNWPPEVSYGQCNFPQWMGGTWEHVKIFDNTLVYKDRSTFKTFTIKCMGVLDDDDNKYLIFSRNQCGEEQYNCMKIQKRSDNIMELQLGKTFSKTIDAYGLCNSDNFEEGAWITQGRVDEKVDVACPISGEYTGLIPNTDDLCAKLWSDCRVPDVMYYQVSSCETNEIYEEREYTCLGHWQENNLLYTYTQRKDVSDGSYECFVGSIMNNKETISIREAGEDCRRSVDQEIYEMKLKKQGLYSCIGNTSCTGCLFCIFSMKVTTVGTRRGGRLIVTSKFHARKYF</sequence>
<dbReference type="PANTHER" id="PTHR22255">
    <property type="entry name" value="LP06548P"/>
    <property type="match status" value="1"/>
</dbReference>
<reference evidence="6" key="1">
    <citation type="submission" date="2025-08" db="UniProtKB">
        <authorList>
            <consortium name="RefSeq"/>
        </authorList>
    </citation>
    <scope>IDENTIFICATION</scope>
    <source>
        <tissue evidence="6">Entire body</tissue>
    </source>
</reference>
<evidence type="ECO:0000259" key="4">
    <source>
        <dbReference type="Pfam" id="PF23073"/>
    </source>
</evidence>
<feature type="domain" description="DUF7044" evidence="3">
    <location>
        <begin position="33"/>
        <end position="133"/>
    </location>
</feature>
<dbReference type="GeneID" id="108738245"/>
<dbReference type="Proteomes" id="UP000192223">
    <property type="component" value="Unplaced"/>
</dbReference>
<name>A0A7F5RFD0_AGRPL</name>
<protein>
    <submittedName>
        <fullName evidence="6">Uncharacterized protein LOC108738245 isoform X2</fullName>
    </submittedName>
</protein>